<proteinExistence type="predicted"/>
<gene>
    <name evidence="2" type="ORF">GGR46_004009</name>
</gene>
<dbReference type="EMBL" id="JACIEH010000003">
    <property type="protein sequence ID" value="MBB4100437.1"/>
    <property type="molecule type" value="Genomic_DNA"/>
</dbReference>
<name>A0A7W6JVQ0_9SPHN</name>
<keyword evidence="1" id="KW-0812">Transmembrane</keyword>
<dbReference type="Gene3D" id="1.20.120.1490">
    <property type="match status" value="1"/>
</dbReference>
<dbReference type="InterPro" id="IPR025961">
    <property type="entry name" value="Metal_resist"/>
</dbReference>
<dbReference type="Pfam" id="PF13801">
    <property type="entry name" value="Metal_resist"/>
    <property type="match status" value="1"/>
</dbReference>
<keyword evidence="3" id="KW-1185">Reference proteome</keyword>
<dbReference type="AlphaFoldDB" id="A0A7W6JVQ0"/>
<feature type="transmembrane region" description="Helical" evidence="1">
    <location>
        <begin position="7"/>
        <end position="25"/>
    </location>
</feature>
<accession>A0A7W6JVQ0</accession>
<protein>
    <submittedName>
        <fullName evidence="2">Spy/CpxP family protein refolding chaperone</fullName>
    </submittedName>
</protein>
<keyword evidence="1" id="KW-1133">Transmembrane helix</keyword>
<sequence>MTRSARLGAFIAIIAFVAAIAGVWVGRTFLPQHTQGSELHEVLHHDLQLDAQQKAQLDALEERFAVRRRALEFELRTDNARLAEAIQAERAIGPRVTAAVDSSHQAMGELQKETLAHIFAMRAILRPDQQAKFDRAVVHSLTADGR</sequence>
<dbReference type="RefSeq" id="WP_183999732.1">
    <property type="nucleotide sequence ID" value="NZ_JACIEH010000003.1"/>
</dbReference>
<evidence type="ECO:0000313" key="3">
    <source>
        <dbReference type="Proteomes" id="UP000557392"/>
    </source>
</evidence>
<keyword evidence="1" id="KW-0472">Membrane</keyword>
<evidence type="ECO:0000313" key="2">
    <source>
        <dbReference type="EMBL" id="MBB4100437.1"/>
    </source>
</evidence>
<reference evidence="2 3" key="1">
    <citation type="submission" date="2020-08" db="EMBL/GenBank/DDBJ databases">
        <title>Genomic Encyclopedia of Type Strains, Phase IV (KMG-IV): sequencing the most valuable type-strain genomes for metagenomic binning, comparative biology and taxonomic classification.</title>
        <authorList>
            <person name="Goeker M."/>
        </authorList>
    </citation>
    <scope>NUCLEOTIDE SEQUENCE [LARGE SCALE GENOMIC DNA]</scope>
    <source>
        <strain evidence="2 3">DSM 101806</strain>
    </source>
</reference>
<organism evidence="2 3">
    <name type="scientific">Sphingomonas kyeonggiensis</name>
    <dbReference type="NCBI Taxonomy" id="1268553"/>
    <lineage>
        <taxon>Bacteria</taxon>
        <taxon>Pseudomonadati</taxon>
        <taxon>Pseudomonadota</taxon>
        <taxon>Alphaproteobacteria</taxon>
        <taxon>Sphingomonadales</taxon>
        <taxon>Sphingomonadaceae</taxon>
        <taxon>Sphingomonas</taxon>
    </lineage>
</organism>
<evidence type="ECO:0000256" key="1">
    <source>
        <dbReference type="SAM" id="Phobius"/>
    </source>
</evidence>
<comment type="caution">
    <text evidence="2">The sequence shown here is derived from an EMBL/GenBank/DDBJ whole genome shotgun (WGS) entry which is preliminary data.</text>
</comment>
<dbReference type="Proteomes" id="UP000557392">
    <property type="component" value="Unassembled WGS sequence"/>
</dbReference>